<name>A0ACB9DU32_CICIN</name>
<evidence type="ECO:0000313" key="1">
    <source>
        <dbReference type="EMBL" id="KAI3749961.1"/>
    </source>
</evidence>
<reference evidence="2" key="1">
    <citation type="journal article" date="2022" name="Mol. Ecol. Resour.">
        <title>The genomes of chicory, endive, great burdock and yacon provide insights into Asteraceae palaeo-polyploidization history and plant inulin production.</title>
        <authorList>
            <person name="Fan W."/>
            <person name="Wang S."/>
            <person name="Wang H."/>
            <person name="Wang A."/>
            <person name="Jiang F."/>
            <person name="Liu H."/>
            <person name="Zhao H."/>
            <person name="Xu D."/>
            <person name="Zhang Y."/>
        </authorList>
    </citation>
    <scope>NUCLEOTIDE SEQUENCE [LARGE SCALE GENOMIC DNA]</scope>
    <source>
        <strain evidence="2">cv. Punajuju</strain>
    </source>
</reference>
<protein>
    <submittedName>
        <fullName evidence="1">Uncharacterized protein</fullName>
    </submittedName>
</protein>
<accession>A0ACB9DU32</accession>
<gene>
    <name evidence="1" type="ORF">L2E82_20583</name>
</gene>
<sequence length="152" mass="16633">METVGGGGRHNTKPYDWLYMRDDSIIEFENQFISQDQGVDNRRKRRRKSCHTTLPCAELLILSSVLVDPSMAANFPTPPAKKPTTAFPPRRGRVKAQIFEGVAEAVASAASRAGDFLGLFKKDDVDTPLNDGSDPAPPPKTTKTFGEDGRAV</sequence>
<comment type="caution">
    <text evidence="1">The sequence shown here is derived from an EMBL/GenBank/DDBJ whole genome shotgun (WGS) entry which is preliminary data.</text>
</comment>
<keyword evidence="2" id="KW-1185">Reference proteome</keyword>
<reference evidence="1 2" key="2">
    <citation type="journal article" date="2022" name="Mol. Ecol. Resour.">
        <title>The genomes of chicory, endive, great burdock and yacon provide insights into Asteraceae paleo-polyploidization history and plant inulin production.</title>
        <authorList>
            <person name="Fan W."/>
            <person name="Wang S."/>
            <person name="Wang H."/>
            <person name="Wang A."/>
            <person name="Jiang F."/>
            <person name="Liu H."/>
            <person name="Zhao H."/>
            <person name="Xu D."/>
            <person name="Zhang Y."/>
        </authorList>
    </citation>
    <scope>NUCLEOTIDE SEQUENCE [LARGE SCALE GENOMIC DNA]</scope>
    <source>
        <strain evidence="2">cv. Punajuju</strain>
        <tissue evidence="1">Leaves</tissue>
    </source>
</reference>
<dbReference type="EMBL" id="CM042012">
    <property type="protein sequence ID" value="KAI3749961.1"/>
    <property type="molecule type" value="Genomic_DNA"/>
</dbReference>
<dbReference type="Proteomes" id="UP001055811">
    <property type="component" value="Linkage Group LG04"/>
</dbReference>
<proteinExistence type="predicted"/>
<organism evidence="1 2">
    <name type="scientific">Cichorium intybus</name>
    <name type="common">Chicory</name>
    <dbReference type="NCBI Taxonomy" id="13427"/>
    <lineage>
        <taxon>Eukaryota</taxon>
        <taxon>Viridiplantae</taxon>
        <taxon>Streptophyta</taxon>
        <taxon>Embryophyta</taxon>
        <taxon>Tracheophyta</taxon>
        <taxon>Spermatophyta</taxon>
        <taxon>Magnoliopsida</taxon>
        <taxon>eudicotyledons</taxon>
        <taxon>Gunneridae</taxon>
        <taxon>Pentapetalae</taxon>
        <taxon>asterids</taxon>
        <taxon>campanulids</taxon>
        <taxon>Asterales</taxon>
        <taxon>Asteraceae</taxon>
        <taxon>Cichorioideae</taxon>
        <taxon>Cichorieae</taxon>
        <taxon>Cichoriinae</taxon>
        <taxon>Cichorium</taxon>
    </lineage>
</organism>
<evidence type="ECO:0000313" key="2">
    <source>
        <dbReference type="Proteomes" id="UP001055811"/>
    </source>
</evidence>